<dbReference type="Proteomes" id="UP001215151">
    <property type="component" value="Unassembled WGS sequence"/>
</dbReference>
<dbReference type="EMBL" id="JAPEVG010000182">
    <property type="protein sequence ID" value="KAJ8474626.1"/>
    <property type="molecule type" value="Genomic_DNA"/>
</dbReference>
<dbReference type="Pfam" id="PF06985">
    <property type="entry name" value="HET"/>
    <property type="match status" value="1"/>
</dbReference>
<reference evidence="2" key="1">
    <citation type="submission" date="2022-11" db="EMBL/GenBank/DDBJ databases">
        <title>Genome Sequence of Cubamyces cubensis.</title>
        <authorList>
            <person name="Buettner E."/>
        </authorList>
    </citation>
    <scope>NUCLEOTIDE SEQUENCE</scope>
    <source>
        <strain evidence="2">MPL-01</strain>
    </source>
</reference>
<protein>
    <recommendedName>
        <fullName evidence="1">Heterokaryon incompatibility domain-containing protein</fullName>
    </recommendedName>
</protein>
<evidence type="ECO:0000259" key="1">
    <source>
        <dbReference type="Pfam" id="PF06985"/>
    </source>
</evidence>
<gene>
    <name evidence="2" type="ORF">ONZ51_g7083</name>
</gene>
<organism evidence="2 3">
    <name type="scientific">Trametes cubensis</name>
    <dbReference type="NCBI Taxonomy" id="1111947"/>
    <lineage>
        <taxon>Eukaryota</taxon>
        <taxon>Fungi</taxon>
        <taxon>Dikarya</taxon>
        <taxon>Basidiomycota</taxon>
        <taxon>Agaricomycotina</taxon>
        <taxon>Agaricomycetes</taxon>
        <taxon>Polyporales</taxon>
        <taxon>Polyporaceae</taxon>
        <taxon>Trametes</taxon>
    </lineage>
</organism>
<name>A0AAD7TTC0_9APHY</name>
<accession>A0AAD7TTC0</accession>
<dbReference type="InterPro" id="IPR010730">
    <property type="entry name" value="HET"/>
</dbReference>
<dbReference type="PANTHER" id="PTHR33112:SF16">
    <property type="entry name" value="HETEROKARYON INCOMPATIBILITY DOMAIN-CONTAINING PROTEIN"/>
    <property type="match status" value="1"/>
</dbReference>
<dbReference type="AlphaFoldDB" id="A0AAD7TTC0"/>
<evidence type="ECO:0000313" key="2">
    <source>
        <dbReference type="EMBL" id="KAJ8474626.1"/>
    </source>
</evidence>
<evidence type="ECO:0000313" key="3">
    <source>
        <dbReference type="Proteomes" id="UP001215151"/>
    </source>
</evidence>
<proteinExistence type="predicted"/>
<sequence length="757" mass="85138">MTLPDRPINICSLAWEGVFAVQFGLWHEPLKAAHRENDGAQHWTGGYAYTVSSAIWSECAYSGCLWCRFLEKHFLEELASRSSHWPIPGSDEIVTVRVGADHRSVIKPLGLFSGLLSIVVQYREDLHKKEFEVFTYAGMSRRWAKELIVRLLTPRGNCYVPDDPAAACIDGPLPIPRVNTPLIFAMAKTWMEECARDHEVCRRAETLDSAHWLPTRLVDCSDPRHVRIIETNDRMHGARYVTLSYVWGAGVSQAHRTTTANLSTYTRTGIATMSLPRTIRDAIYVARTLGFHLLWLDSLCIVQDSPEDKHREVASMCNVYRHAYLTIDAASAAGVDEGFLLDRPILLAPDMLLPFICPGCPEVTQEPRTGKVCFLTTAEMEDVAERRLVPFLKRNETSLRGWCLQEALLSTRSLVFDETTLSLRCQTAQRHVGLRENERQSLLALYDAVPLTDPGTAVLAGSDEWTKVRSKWHAIVKDYSGRSLSYRSDKLLACAAIAEVFAPHLGPGYVAGLWRSTLVADLLWESMDRHSGRRRPQEYPIAPSWSWASTNHPMRAVVTPLSRLQYMAEVVECNVALQDKNLPFGPIHQGGHLVLHAVLLPYIITDGHVEESEFNAKVIIDLERVRDVLIGAAHALSEPAVPGSGKMELHIICDYDDDDHDEGLRGVFFVPLMATEHQADEELADPGWIYGLLVARTEWSVRQSARFTDRGEVYQRVGFWWACGIWADGPVTPECRARTDAFLRLCKYVSEVDIVLV</sequence>
<comment type="caution">
    <text evidence="2">The sequence shown here is derived from an EMBL/GenBank/DDBJ whole genome shotgun (WGS) entry which is preliminary data.</text>
</comment>
<dbReference type="PANTHER" id="PTHR33112">
    <property type="entry name" value="DOMAIN PROTEIN, PUTATIVE-RELATED"/>
    <property type="match status" value="1"/>
</dbReference>
<feature type="domain" description="Heterokaryon incompatibility" evidence="1">
    <location>
        <begin position="240"/>
        <end position="406"/>
    </location>
</feature>
<keyword evidence="3" id="KW-1185">Reference proteome</keyword>